<protein>
    <recommendedName>
        <fullName evidence="1">VOC domain-containing protein</fullName>
    </recommendedName>
</protein>
<organism evidence="2 3">
    <name type="scientific">Maribellus comscasis</name>
    <dbReference type="NCBI Taxonomy" id="2681766"/>
    <lineage>
        <taxon>Bacteria</taxon>
        <taxon>Pseudomonadati</taxon>
        <taxon>Bacteroidota</taxon>
        <taxon>Bacteroidia</taxon>
        <taxon>Marinilabiliales</taxon>
        <taxon>Prolixibacteraceae</taxon>
        <taxon>Maribellus</taxon>
    </lineage>
</organism>
<dbReference type="PROSITE" id="PS51819">
    <property type="entry name" value="VOC"/>
    <property type="match status" value="1"/>
</dbReference>
<dbReference type="AlphaFoldDB" id="A0A6I6K5C3"/>
<reference evidence="2 3" key="1">
    <citation type="submission" date="2019-11" db="EMBL/GenBank/DDBJ databases">
        <authorList>
            <person name="Zheng R.K."/>
            <person name="Sun C.M."/>
        </authorList>
    </citation>
    <scope>NUCLEOTIDE SEQUENCE [LARGE SCALE GENOMIC DNA]</scope>
    <source>
        <strain evidence="2 3">WC007</strain>
    </source>
</reference>
<accession>A0A6I6K5C3</accession>
<name>A0A6I6K5C3_9BACT</name>
<dbReference type="Proteomes" id="UP000428260">
    <property type="component" value="Chromosome"/>
</dbReference>
<keyword evidence="3" id="KW-1185">Reference proteome</keyword>
<evidence type="ECO:0000313" key="2">
    <source>
        <dbReference type="EMBL" id="QGY47642.1"/>
    </source>
</evidence>
<dbReference type="Gene3D" id="3.10.180.10">
    <property type="entry name" value="2,3-Dihydroxybiphenyl 1,2-Dioxygenase, domain 1"/>
    <property type="match status" value="1"/>
</dbReference>
<sequence>MLLHVAITIQSSKEIENFYKKILLFTVQRKFSLNKETSQKIFNTEEVVDVYLMEHQSVHFEIFVSRKKEKKLFSHVCLAYRQTNTIYEKAIKLGYETQIKRNKENNTYFIWDKSGNMFEIKGIQDQ</sequence>
<evidence type="ECO:0000313" key="3">
    <source>
        <dbReference type="Proteomes" id="UP000428260"/>
    </source>
</evidence>
<dbReference type="EMBL" id="CP046401">
    <property type="protein sequence ID" value="QGY47642.1"/>
    <property type="molecule type" value="Genomic_DNA"/>
</dbReference>
<dbReference type="KEGG" id="mcos:GM418_29430"/>
<evidence type="ECO:0000259" key="1">
    <source>
        <dbReference type="PROSITE" id="PS51819"/>
    </source>
</evidence>
<proteinExistence type="predicted"/>
<dbReference type="SUPFAM" id="SSF54593">
    <property type="entry name" value="Glyoxalase/Bleomycin resistance protein/Dihydroxybiphenyl dioxygenase"/>
    <property type="match status" value="1"/>
</dbReference>
<dbReference type="InterPro" id="IPR037523">
    <property type="entry name" value="VOC_core"/>
</dbReference>
<gene>
    <name evidence="2" type="ORF">GM418_29430</name>
</gene>
<feature type="domain" description="VOC" evidence="1">
    <location>
        <begin position="1"/>
        <end position="123"/>
    </location>
</feature>
<dbReference type="RefSeq" id="WP_158871722.1">
    <property type="nucleotide sequence ID" value="NZ_CP046401.1"/>
</dbReference>
<dbReference type="InterPro" id="IPR029068">
    <property type="entry name" value="Glyas_Bleomycin-R_OHBP_Dase"/>
</dbReference>